<accession>A0ABU7JL28</accession>
<evidence type="ECO:0000259" key="2">
    <source>
        <dbReference type="Pfam" id="PF01757"/>
    </source>
</evidence>
<keyword evidence="1" id="KW-1133">Transmembrane helix</keyword>
<dbReference type="RefSeq" id="WP_330150147.1">
    <property type="nucleotide sequence ID" value="NZ_JAUZMZ010000003.1"/>
</dbReference>
<sequence length="381" mass="41844">MFRPFLIDPTRGAQAPRVQLPGVDLLRFLAVIAVVYSHISFYLIDDLGTGWWGIDLVYKVFVDGVGLNQHLSFVGVSAFMMLTGMLITRSAIRQDRRKFLIARAARLVPAFWVSILLAVVLVRLGINGMFSGQTGVTNGEAALSFFLGAFFLKPQVAVLGVAWTLAVQIAFYLYCVSGRSLLRTAPLVVPVLGAVACMLVLIYNLYVPEPYTVPFLSRIAATMPTVFLGQIVYLGWAGLISPRGVILALFAQVNVIVLATDTQVYWAGTRYLWTITVVFACVVLLSRYDGRLARLRVVHWTATRSYAIYLVHTLVMYRAYENTVGLVGTTGAIVCLLIACALAAEVLYRCVELPAARRISTRWLAPKSPVVVEQAATGTRA</sequence>
<evidence type="ECO:0000313" key="4">
    <source>
        <dbReference type="Proteomes" id="UP001331936"/>
    </source>
</evidence>
<dbReference type="InterPro" id="IPR002656">
    <property type="entry name" value="Acyl_transf_3_dom"/>
</dbReference>
<keyword evidence="3" id="KW-0808">Transferase</keyword>
<keyword evidence="4" id="KW-1185">Reference proteome</keyword>
<dbReference type="EC" id="2.3.-.-" evidence="3"/>
<feature type="transmembrane region" description="Helical" evidence="1">
    <location>
        <begin position="71"/>
        <end position="92"/>
    </location>
</feature>
<dbReference type="GO" id="GO:0016746">
    <property type="term" value="F:acyltransferase activity"/>
    <property type="evidence" value="ECO:0007669"/>
    <property type="project" value="UniProtKB-KW"/>
</dbReference>
<feature type="domain" description="Acyltransferase 3" evidence="2">
    <location>
        <begin position="21"/>
        <end position="341"/>
    </location>
</feature>
<keyword evidence="1" id="KW-0812">Transmembrane</keyword>
<gene>
    <name evidence="3" type="ORF">Q8814_01090</name>
</gene>
<dbReference type="InterPro" id="IPR050879">
    <property type="entry name" value="Acyltransferase_3"/>
</dbReference>
<feature type="transmembrane region" description="Helical" evidence="1">
    <location>
        <begin position="104"/>
        <end position="126"/>
    </location>
</feature>
<feature type="transmembrane region" description="Helical" evidence="1">
    <location>
        <begin position="271"/>
        <end position="288"/>
    </location>
</feature>
<proteinExistence type="predicted"/>
<feature type="transmembrane region" description="Helical" evidence="1">
    <location>
        <begin position="219"/>
        <end position="239"/>
    </location>
</feature>
<dbReference type="EMBL" id="JAUZMZ010000003">
    <property type="protein sequence ID" value="MEE2030722.1"/>
    <property type="molecule type" value="Genomic_DNA"/>
</dbReference>
<keyword evidence="1" id="KW-0472">Membrane</keyword>
<dbReference type="PANTHER" id="PTHR23028">
    <property type="entry name" value="ACETYLTRANSFERASE"/>
    <property type="match status" value="1"/>
</dbReference>
<comment type="caution">
    <text evidence="3">The sequence shown here is derived from an EMBL/GenBank/DDBJ whole genome shotgun (WGS) entry which is preliminary data.</text>
</comment>
<reference evidence="3 4" key="1">
    <citation type="submission" date="2023-08" db="EMBL/GenBank/DDBJ databases">
        <authorList>
            <person name="Girao M."/>
            <person name="Carvalho M.F."/>
        </authorList>
    </citation>
    <scope>NUCLEOTIDE SEQUENCE [LARGE SCALE GENOMIC DNA]</scope>
    <source>
        <strain evidence="3 4">CC-R104</strain>
    </source>
</reference>
<feature type="transmembrane region" description="Helical" evidence="1">
    <location>
        <begin position="246"/>
        <end position="265"/>
    </location>
</feature>
<dbReference type="PANTHER" id="PTHR23028:SF53">
    <property type="entry name" value="ACYL_TRANSF_3 DOMAIN-CONTAINING PROTEIN"/>
    <property type="match status" value="1"/>
</dbReference>
<name>A0ABU7JL28_9NOCA</name>
<feature type="transmembrane region" description="Helical" evidence="1">
    <location>
        <begin position="25"/>
        <end position="44"/>
    </location>
</feature>
<evidence type="ECO:0000313" key="3">
    <source>
        <dbReference type="EMBL" id="MEE2030722.1"/>
    </source>
</evidence>
<dbReference type="Pfam" id="PF01757">
    <property type="entry name" value="Acyl_transf_3"/>
    <property type="match status" value="1"/>
</dbReference>
<feature type="transmembrane region" description="Helical" evidence="1">
    <location>
        <begin position="326"/>
        <end position="348"/>
    </location>
</feature>
<feature type="transmembrane region" description="Helical" evidence="1">
    <location>
        <begin position="187"/>
        <end position="207"/>
    </location>
</feature>
<feature type="transmembrane region" description="Helical" evidence="1">
    <location>
        <begin position="300"/>
        <end position="320"/>
    </location>
</feature>
<keyword evidence="3" id="KW-0012">Acyltransferase</keyword>
<organism evidence="3 4">
    <name type="scientific">Rhodococcus chondri</name>
    <dbReference type="NCBI Taxonomy" id="3065941"/>
    <lineage>
        <taxon>Bacteria</taxon>
        <taxon>Bacillati</taxon>
        <taxon>Actinomycetota</taxon>
        <taxon>Actinomycetes</taxon>
        <taxon>Mycobacteriales</taxon>
        <taxon>Nocardiaceae</taxon>
        <taxon>Rhodococcus</taxon>
    </lineage>
</organism>
<feature type="transmembrane region" description="Helical" evidence="1">
    <location>
        <begin position="156"/>
        <end position="175"/>
    </location>
</feature>
<protein>
    <submittedName>
        <fullName evidence="3">Acyltransferase</fullName>
        <ecNumber evidence="3">2.3.-.-</ecNumber>
    </submittedName>
</protein>
<evidence type="ECO:0000256" key="1">
    <source>
        <dbReference type="SAM" id="Phobius"/>
    </source>
</evidence>
<dbReference type="Proteomes" id="UP001331936">
    <property type="component" value="Unassembled WGS sequence"/>
</dbReference>